<feature type="domain" description="EccD-like transmembrane" evidence="8">
    <location>
        <begin position="122"/>
        <end position="516"/>
    </location>
</feature>
<feature type="transmembrane region" description="Helical" evidence="7">
    <location>
        <begin position="180"/>
        <end position="202"/>
    </location>
</feature>
<dbReference type="Pfam" id="PF19053">
    <property type="entry name" value="EccD"/>
    <property type="match status" value="1"/>
</dbReference>
<comment type="similarity">
    <text evidence="2">Belongs to the EccD/Snm4 family.</text>
</comment>
<keyword evidence="4 7" id="KW-0812">Transmembrane</keyword>
<dbReference type="InterPro" id="IPR024962">
    <property type="entry name" value="YukD-like"/>
</dbReference>
<evidence type="ECO:0000256" key="1">
    <source>
        <dbReference type="ARBA" id="ARBA00004651"/>
    </source>
</evidence>
<dbReference type="Gene3D" id="3.10.20.90">
    <property type="entry name" value="Phosphatidylinositol 3-kinase Catalytic Subunit, Chain A, domain 1"/>
    <property type="match status" value="1"/>
</dbReference>
<protein>
    <recommendedName>
        <fullName evidence="8">EccD-like transmembrane domain-containing protein</fullName>
    </recommendedName>
</protein>
<feature type="transmembrane region" description="Helical" evidence="7">
    <location>
        <begin position="494"/>
        <end position="514"/>
    </location>
</feature>
<comment type="caution">
    <text evidence="9">The sequence shown here is derived from an EMBL/GenBank/DDBJ whole genome shotgun (WGS) entry which is preliminary data.</text>
</comment>
<comment type="subcellular location">
    <subcellularLocation>
        <location evidence="1">Cell membrane</location>
        <topology evidence="1">Multi-pass membrane protein</topology>
    </subcellularLocation>
</comment>
<evidence type="ECO:0000313" key="9">
    <source>
        <dbReference type="EMBL" id="GIE69064.1"/>
    </source>
</evidence>
<dbReference type="InterPro" id="IPR006707">
    <property type="entry name" value="T7SS_EccD"/>
</dbReference>
<keyword evidence="6 7" id="KW-0472">Membrane</keyword>
<feature type="transmembrane region" description="Helical" evidence="7">
    <location>
        <begin position="394"/>
        <end position="417"/>
    </location>
</feature>
<keyword evidence="10" id="KW-1185">Reference proteome</keyword>
<sequence>MEKRGPVYTGLARVTISAPHRRVDVALPEHVPLAELLPEVLRHAGTDLADAGERHGGWVLRRADGTVLEVGRGLHSQGVRDGEVLHLRPAHDEWPELEYDDVVEAVAEGARRRGGAWTPAATRATALTLAGVALTAGLAALIAADLRGDGAGWTGLGLAALLVLAATAAARAYAARSAAVVLGAFALPYAFTGAATLIAAAGTPTGPGGPGAASTGWPGATGIVAAGIGGPELLAGSVATLVAAVLCGVGTAAGARIFTAGVTVGTLGALAAFTALAGGPAAGAAALLAVLVCGVSVLPVLAIRLGRTPMPPVALPLGTAAEEDFFTTPAELNGAAERNDAAEPGSTAERDGSALDAIRRRPDRAVVFAAVGRADDLLTGLLLGHAVLVAGSVAVLATVHTLAARLLLGAAAVALLLRSRLFRARRQRLPLIAGGLAGCLALGAGLLADAGPAAMPAVTAGCVLLALLLAAAGETWPSRPSSRWPARAADLLDVLATVSVIPVACAVAGLYQAVSGIPF</sequence>
<reference evidence="9 10" key="1">
    <citation type="submission" date="2021-01" db="EMBL/GenBank/DDBJ databases">
        <title>Whole genome shotgun sequence of Actinoplanes palleronii NBRC 14916.</title>
        <authorList>
            <person name="Komaki H."/>
            <person name="Tamura T."/>
        </authorList>
    </citation>
    <scope>NUCLEOTIDE SEQUENCE [LARGE SCALE GENOMIC DNA]</scope>
    <source>
        <strain evidence="9 10">NBRC 14916</strain>
    </source>
</reference>
<dbReference type="Pfam" id="PF08817">
    <property type="entry name" value="YukD"/>
    <property type="match status" value="1"/>
</dbReference>
<evidence type="ECO:0000256" key="6">
    <source>
        <dbReference type="ARBA" id="ARBA00023136"/>
    </source>
</evidence>
<dbReference type="PIRSF" id="PIRSF017804">
    <property type="entry name" value="Secretion_EccD1"/>
    <property type="match status" value="1"/>
</dbReference>
<feature type="transmembrane region" description="Helical" evidence="7">
    <location>
        <begin position="257"/>
        <end position="276"/>
    </location>
</feature>
<proteinExistence type="inferred from homology"/>
<evidence type="ECO:0000256" key="4">
    <source>
        <dbReference type="ARBA" id="ARBA00022692"/>
    </source>
</evidence>
<evidence type="ECO:0000256" key="2">
    <source>
        <dbReference type="ARBA" id="ARBA00006162"/>
    </source>
</evidence>
<dbReference type="EMBL" id="BOMS01000078">
    <property type="protein sequence ID" value="GIE69064.1"/>
    <property type="molecule type" value="Genomic_DNA"/>
</dbReference>
<keyword evidence="3" id="KW-1003">Cell membrane</keyword>
<evidence type="ECO:0000256" key="5">
    <source>
        <dbReference type="ARBA" id="ARBA00022989"/>
    </source>
</evidence>
<accession>A0ABQ4BEF0</accession>
<gene>
    <name evidence="9" type="ORF">Apa02nite_051720</name>
</gene>
<name>A0ABQ4BEF0_9ACTN</name>
<feature type="transmembrane region" description="Helical" evidence="7">
    <location>
        <begin position="454"/>
        <end position="473"/>
    </location>
</feature>
<organism evidence="9 10">
    <name type="scientific">Actinoplanes palleronii</name>
    <dbReference type="NCBI Taxonomy" id="113570"/>
    <lineage>
        <taxon>Bacteria</taxon>
        <taxon>Bacillati</taxon>
        <taxon>Actinomycetota</taxon>
        <taxon>Actinomycetes</taxon>
        <taxon>Micromonosporales</taxon>
        <taxon>Micromonosporaceae</taxon>
        <taxon>Actinoplanes</taxon>
    </lineage>
</organism>
<evidence type="ECO:0000256" key="3">
    <source>
        <dbReference type="ARBA" id="ARBA00022475"/>
    </source>
</evidence>
<dbReference type="NCBIfam" id="TIGR03920">
    <property type="entry name" value="T7SS_EccD"/>
    <property type="match status" value="1"/>
</dbReference>
<dbReference type="InterPro" id="IPR044049">
    <property type="entry name" value="EccD_transm"/>
</dbReference>
<keyword evidence="5 7" id="KW-1133">Transmembrane helix</keyword>
<feature type="transmembrane region" description="Helical" evidence="7">
    <location>
        <begin position="120"/>
        <end position="144"/>
    </location>
</feature>
<feature type="transmembrane region" description="Helical" evidence="7">
    <location>
        <begin position="429"/>
        <end position="448"/>
    </location>
</feature>
<feature type="transmembrane region" description="Helical" evidence="7">
    <location>
        <begin position="282"/>
        <end position="303"/>
    </location>
</feature>
<evidence type="ECO:0000313" key="10">
    <source>
        <dbReference type="Proteomes" id="UP000624709"/>
    </source>
</evidence>
<feature type="transmembrane region" description="Helical" evidence="7">
    <location>
        <begin position="150"/>
        <end position="173"/>
    </location>
</feature>
<feature type="transmembrane region" description="Helical" evidence="7">
    <location>
        <begin position="365"/>
        <end position="388"/>
    </location>
</feature>
<feature type="transmembrane region" description="Helical" evidence="7">
    <location>
        <begin position="222"/>
        <end position="245"/>
    </location>
</feature>
<evidence type="ECO:0000259" key="8">
    <source>
        <dbReference type="Pfam" id="PF19053"/>
    </source>
</evidence>
<dbReference type="Proteomes" id="UP000624709">
    <property type="component" value="Unassembled WGS sequence"/>
</dbReference>
<evidence type="ECO:0000256" key="7">
    <source>
        <dbReference type="SAM" id="Phobius"/>
    </source>
</evidence>